<organism evidence="2 3">
    <name type="scientific">Pseudomarimonas salicorniae</name>
    <dbReference type="NCBI Taxonomy" id="2933270"/>
    <lineage>
        <taxon>Bacteria</taxon>
        <taxon>Pseudomonadati</taxon>
        <taxon>Pseudomonadota</taxon>
        <taxon>Gammaproteobacteria</taxon>
        <taxon>Lysobacterales</taxon>
        <taxon>Lysobacteraceae</taxon>
        <taxon>Pseudomarimonas</taxon>
    </lineage>
</organism>
<dbReference type="SUPFAM" id="SSF50494">
    <property type="entry name" value="Trypsin-like serine proteases"/>
    <property type="match status" value="1"/>
</dbReference>
<evidence type="ECO:0000313" key="3">
    <source>
        <dbReference type="Proteomes" id="UP001431449"/>
    </source>
</evidence>
<protein>
    <submittedName>
        <fullName evidence="2">Uncharacterized protein</fullName>
    </submittedName>
</protein>
<feature type="signal peptide" evidence="1">
    <location>
        <begin position="1"/>
        <end position="21"/>
    </location>
</feature>
<dbReference type="InterPro" id="IPR009003">
    <property type="entry name" value="Peptidase_S1_PA"/>
</dbReference>
<evidence type="ECO:0000313" key="2">
    <source>
        <dbReference type="EMBL" id="MCK7592351.1"/>
    </source>
</evidence>
<dbReference type="PANTHER" id="PTHR36234:SF5">
    <property type="entry name" value="LYSYL ENDOPEPTIDASE"/>
    <property type="match status" value="1"/>
</dbReference>
<dbReference type="RefSeq" id="WP_248204459.1">
    <property type="nucleotide sequence ID" value="NZ_JALNMH010000001.1"/>
</dbReference>
<accession>A0ABT0GCU6</accession>
<keyword evidence="3" id="KW-1185">Reference proteome</keyword>
<dbReference type="PANTHER" id="PTHR36234">
    <property type="entry name" value="LYSYL ENDOPEPTIDASE"/>
    <property type="match status" value="1"/>
</dbReference>
<dbReference type="Proteomes" id="UP001431449">
    <property type="component" value="Unassembled WGS sequence"/>
</dbReference>
<reference evidence="2" key="1">
    <citation type="submission" date="2022-04" db="EMBL/GenBank/DDBJ databases">
        <title>Lysobacter sp. CAU 1642 isolated from sea sand.</title>
        <authorList>
            <person name="Kim W."/>
        </authorList>
    </citation>
    <scope>NUCLEOTIDE SEQUENCE</scope>
    <source>
        <strain evidence="2">CAU 1642</strain>
    </source>
</reference>
<dbReference type="EMBL" id="JALNMH010000001">
    <property type="protein sequence ID" value="MCK7592351.1"/>
    <property type="molecule type" value="Genomic_DNA"/>
</dbReference>
<dbReference type="InterPro" id="IPR043504">
    <property type="entry name" value="Peptidase_S1_PA_chymotrypsin"/>
</dbReference>
<feature type="chain" id="PRO_5047371134" evidence="1">
    <location>
        <begin position="22"/>
        <end position="575"/>
    </location>
</feature>
<keyword evidence="1" id="KW-0732">Signal</keyword>
<comment type="caution">
    <text evidence="2">The sequence shown here is derived from an EMBL/GenBank/DDBJ whole genome shotgun (WGS) entry which is preliminary data.</text>
</comment>
<dbReference type="Gene3D" id="2.40.10.10">
    <property type="entry name" value="Trypsin-like serine proteases"/>
    <property type="match status" value="2"/>
</dbReference>
<gene>
    <name evidence="2" type="ORF">M0G41_01560</name>
</gene>
<evidence type="ECO:0000256" key="1">
    <source>
        <dbReference type="SAM" id="SignalP"/>
    </source>
</evidence>
<proteinExistence type="predicted"/>
<sequence length="575" mass="60109">MNLSKCLLAAALAAPCLSVCAQSVGGEFSTAIEVPAEGFVALAKGGLAIEAPAPEAEQIDALRAENAAPGAKALKVGLEQATREGATPLADSLSWQRLGDGRWAARLAVHSPGAEALRVALEPGALPAGSRLAVAADAAGQRGLVELDAMSLSAQLRQDSRLWTPVTSGDVQHIELVLPAGSDPKWVRLSVPAVSWLLVDPAGAYDAAKIGESGACEVDVRCVSNPTEAFNNTRRAVTRMLFQQGGSTFSCTGTLLNDTDTSTQIPWIYSAAHCFTQQSVANTLTTFWFYEATGCGTNRLDSGSRQVAGGGTVRYADESSDVLFYRLNNAPPTGSFYLGWDAATVQAGTDVVAVHHPAGDVMKVSIGGTTGIGPSNLAPGSFIKAGYTTGTTEGGSSGCGLLTSDGAQFFLRGGLLGGSASCNNTGALNNPGNTDDYSRFDLAFAQLRHFLFPTSAEPPSNINYTGAWSNPSQDGWGLVVIRGGTGAYGMYIYHYDQDRTPAWYLSSGTLSGTRFNADLFAFNGPWFGEAMFNPAQVTARDAGSLSVTFNSETQATISFTIDGRTVSTTLNKLVF</sequence>
<name>A0ABT0GCU6_9GAMM</name>